<feature type="compositionally biased region" description="Basic and acidic residues" evidence="1">
    <location>
        <begin position="47"/>
        <end position="70"/>
    </location>
</feature>
<reference evidence="2" key="1">
    <citation type="journal article" date="2020" name="Stud. Mycol.">
        <title>101 Dothideomycetes genomes: a test case for predicting lifestyles and emergence of pathogens.</title>
        <authorList>
            <person name="Haridas S."/>
            <person name="Albert R."/>
            <person name="Binder M."/>
            <person name="Bloem J."/>
            <person name="Labutti K."/>
            <person name="Salamov A."/>
            <person name="Andreopoulos B."/>
            <person name="Baker S."/>
            <person name="Barry K."/>
            <person name="Bills G."/>
            <person name="Bluhm B."/>
            <person name="Cannon C."/>
            <person name="Castanera R."/>
            <person name="Culley D."/>
            <person name="Daum C."/>
            <person name="Ezra D."/>
            <person name="Gonzalez J."/>
            <person name="Henrissat B."/>
            <person name="Kuo A."/>
            <person name="Liang C."/>
            <person name="Lipzen A."/>
            <person name="Lutzoni F."/>
            <person name="Magnuson J."/>
            <person name="Mondo S."/>
            <person name="Nolan M."/>
            <person name="Ohm R."/>
            <person name="Pangilinan J."/>
            <person name="Park H.-J."/>
            <person name="Ramirez L."/>
            <person name="Alfaro M."/>
            <person name="Sun H."/>
            <person name="Tritt A."/>
            <person name="Yoshinaga Y."/>
            <person name="Zwiers L.-H."/>
            <person name="Turgeon B."/>
            <person name="Goodwin S."/>
            <person name="Spatafora J."/>
            <person name="Crous P."/>
            <person name="Grigoriev I."/>
        </authorList>
    </citation>
    <scope>NUCLEOTIDE SEQUENCE</scope>
    <source>
        <strain evidence="2">CBS 122367</strain>
    </source>
</reference>
<feature type="region of interest" description="Disordered" evidence="1">
    <location>
        <begin position="116"/>
        <end position="147"/>
    </location>
</feature>
<proteinExistence type="predicted"/>
<feature type="region of interest" description="Disordered" evidence="1">
    <location>
        <begin position="237"/>
        <end position="278"/>
    </location>
</feature>
<dbReference type="Proteomes" id="UP000799291">
    <property type="component" value="Unassembled WGS sequence"/>
</dbReference>
<feature type="compositionally biased region" description="Basic and acidic residues" evidence="1">
    <location>
        <begin position="695"/>
        <end position="716"/>
    </location>
</feature>
<gene>
    <name evidence="2" type="ORF">K458DRAFT_419262</name>
</gene>
<protein>
    <submittedName>
        <fullName evidence="2">Uncharacterized protein</fullName>
    </submittedName>
</protein>
<sequence>MASPSHDSDVEGLESMLDTNAAVTKRILFNEPTEFCPDSSRPKRRKGDASKPGHKQERNTRTKKYRDDKGCQGAAQLRPPSSSPPSQLHGAGCKPATFSFALPLCHARPMRSPFYAASSEMREERPRRRSPYKPLTLRPTPTSELENFGTHIPAKEAVCDQKTRGSTCSAPDKQTPLEHNNNVRLTGSRLNSADKTEKDAMGPVPCSQLGLLVKRRPESKNEDVDEVGEHVTNGYHRNNIEAVNPIAPSSPKTRESIEDGTPPTGLPPSTPSVTSHVDELARAASARSSYSLFSDPVLSNPVLSNPVLSHSLSSHSSPVDASLDPLPKQTMSSSQDETAASQLVKSLVQRSVDLQLEVKEEEASRLAERRNRTLNLQIDKLQQKADKKRSNRETKSDSALAECKAALRSSDKECAELKCELGHTEKQLQEVQQELREIKDSLAPTLRLEYHGLKSANEVLQQRIRNAEASLGQRELDPVNALGFLRGQIEKVEQEIHRSSSLPYHCEQTGRFIERRNDLTYIHNTLLGMTRTDDSRTRTDIFNAQQLEARDQKIRELTARIDRMQQAMDNRELGDQGGGLGMAVNAGPTTRRAYPIPNGGHPPNAGPATRSAFPFPNHGLPPYPRAPRHGLPMSAPVHVPTVSSQAGETMDQNALIGALLQLIQANINGRIPDGSGGNHGRNVMQDTELGEAENGEGRTRVTIKIEEASENEGERR</sequence>
<evidence type="ECO:0000313" key="3">
    <source>
        <dbReference type="Proteomes" id="UP000799291"/>
    </source>
</evidence>
<evidence type="ECO:0000256" key="1">
    <source>
        <dbReference type="SAM" id="MobiDB-lite"/>
    </source>
</evidence>
<feature type="region of interest" description="Disordered" evidence="1">
    <location>
        <begin position="379"/>
        <end position="398"/>
    </location>
</feature>
<keyword evidence="3" id="KW-1185">Reference proteome</keyword>
<feature type="compositionally biased region" description="Low complexity" evidence="1">
    <location>
        <begin position="309"/>
        <end position="319"/>
    </location>
</feature>
<evidence type="ECO:0000313" key="2">
    <source>
        <dbReference type="EMBL" id="KAF2683039.1"/>
    </source>
</evidence>
<accession>A0A6G1IYS0</accession>
<feature type="region of interest" description="Disordered" evidence="1">
    <location>
        <begin position="600"/>
        <end position="628"/>
    </location>
</feature>
<dbReference type="EMBL" id="MU005585">
    <property type="protein sequence ID" value="KAF2683039.1"/>
    <property type="molecule type" value="Genomic_DNA"/>
</dbReference>
<feature type="region of interest" description="Disordered" evidence="1">
    <location>
        <begin position="309"/>
        <end position="338"/>
    </location>
</feature>
<dbReference type="AlphaFoldDB" id="A0A6G1IYS0"/>
<feature type="region of interest" description="Disordered" evidence="1">
    <location>
        <begin position="691"/>
        <end position="716"/>
    </location>
</feature>
<feature type="region of interest" description="Disordered" evidence="1">
    <location>
        <begin position="28"/>
        <end position="91"/>
    </location>
</feature>
<organism evidence="2 3">
    <name type="scientific">Lentithecium fluviatile CBS 122367</name>
    <dbReference type="NCBI Taxonomy" id="1168545"/>
    <lineage>
        <taxon>Eukaryota</taxon>
        <taxon>Fungi</taxon>
        <taxon>Dikarya</taxon>
        <taxon>Ascomycota</taxon>
        <taxon>Pezizomycotina</taxon>
        <taxon>Dothideomycetes</taxon>
        <taxon>Pleosporomycetidae</taxon>
        <taxon>Pleosporales</taxon>
        <taxon>Massarineae</taxon>
        <taxon>Lentitheciaceae</taxon>
        <taxon>Lentithecium</taxon>
    </lineage>
</organism>
<name>A0A6G1IYS0_9PLEO</name>
<feature type="compositionally biased region" description="Polar residues" evidence="1">
    <location>
        <begin position="329"/>
        <end position="338"/>
    </location>
</feature>